<gene>
    <name evidence="6" type="ORF">APT59_18310</name>
</gene>
<dbReference type="OrthoDB" id="9803573at2"/>
<dbReference type="GO" id="GO:0003852">
    <property type="term" value="F:2-isopropylmalate synthase activity"/>
    <property type="evidence" value="ECO:0007669"/>
    <property type="project" value="UniProtKB-EC"/>
</dbReference>
<dbReference type="GO" id="GO:0019752">
    <property type="term" value="P:carboxylic acid metabolic process"/>
    <property type="evidence" value="ECO:0007669"/>
    <property type="project" value="InterPro"/>
</dbReference>
<dbReference type="Proteomes" id="UP000064137">
    <property type="component" value="Chromosome"/>
</dbReference>
<dbReference type="CDD" id="cd07942">
    <property type="entry name" value="DRE_TIM_LeuA"/>
    <property type="match status" value="1"/>
</dbReference>
<dbReference type="Pfam" id="PF00682">
    <property type="entry name" value="HMGL-like"/>
    <property type="match status" value="1"/>
</dbReference>
<dbReference type="PANTHER" id="PTHR46911">
    <property type="match status" value="1"/>
</dbReference>
<comment type="catalytic activity">
    <reaction evidence="1">
        <text>3-methyl-2-oxobutanoate + acetyl-CoA + H2O = (2S)-2-isopropylmalate + CoA + H(+)</text>
        <dbReference type="Rhea" id="RHEA:21524"/>
        <dbReference type="ChEBI" id="CHEBI:1178"/>
        <dbReference type="ChEBI" id="CHEBI:11851"/>
        <dbReference type="ChEBI" id="CHEBI:15377"/>
        <dbReference type="ChEBI" id="CHEBI:15378"/>
        <dbReference type="ChEBI" id="CHEBI:57287"/>
        <dbReference type="ChEBI" id="CHEBI:57288"/>
        <dbReference type="EC" id="2.3.3.13"/>
    </reaction>
</comment>
<comment type="similarity">
    <text evidence="2">Belongs to the alpha-IPM synthase/homocitrate synthase family. LeuA type 2 subfamily.</text>
</comment>
<evidence type="ECO:0000256" key="3">
    <source>
        <dbReference type="ARBA" id="ARBA00022679"/>
    </source>
</evidence>
<dbReference type="InterPro" id="IPR039371">
    <property type="entry name" value="LeuA_N_DRE-TIM"/>
</dbReference>
<evidence type="ECO:0000256" key="2">
    <source>
        <dbReference type="ARBA" id="ARBA00009767"/>
    </source>
</evidence>
<dbReference type="PANTHER" id="PTHR46911:SF1">
    <property type="entry name" value="2-ISOPROPYLMALATE SYNTHASE"/>
    <property type="match status" value="1"/>
</dbReference>
<dbReference type="PROSITE" id="PS00816">
    <property type="entry name" value="AIPM_HOMOCIT_SYNTH_2"/>
    <property type="match status" value="1"/>
</dbReference>
<dbReference type="EMBL" id="CP013987">
    <property type="protein sequence ID" value="ALZ86058.1"/>
    <property type="molecule type" value="Genomic_DNA"/>
</dbReference>
<dbReference type="InterPro" id="IPR002034">
    <property type="entry name" value="AIPM/Hcit_synth_CS"/>
</dbReference>
<name>A0A0U4HJT4_9PSED</name>
<feature type="domain" description="Pyruvate carboxyltransferase" evidence="5">
    <location>
        <begin position="31"/>
        <end position="305"/>
    </location>
</feature>
<evidence type="ECO:0000313" key="6">
    <source>
        <dbReference type="EMBL" id="ALZ86058.1"/>
    </source>
</evidence>
<evidence type="ECO:0000256" key="1">
    <source>
        <dbReference type="ARBA" id="ARBA00000064"/>
    </source>
</evidence>
<keyword evidence="3 4" id="KW-0808">Transferase</keyword>
<protein>
    <recommendedName>
        <fullName evidence="5">Pyruvate carboxyltransferase domain-containing protein</fullName>
    </recommendedName>
</protein>
<dbReference type="InterPro" id="IPR013785">
    <property type="entry name" value="Aldolase_TIM"/>
</dbReference>
<evidence type="ECO:0000259" key="5">
    <source>
        <dbReference type="PROSITE" id="PS50991"/>
    </source>
</evidence>
<dbReference type="Gene3D" id="3.20.20.70">
    <property type="entry name" value="Aldolase class I"/>
    <property type="match status" value="1"/>
</dbReference>
<evidence type="ECO:0000256" key="4">
    <source>
        <dbReference type="RuleBase" id="RU003523"/>
    </source>
</evidence>
<dbReference type="InterPro" id="IPR000891">
    <property type="entry name" value="PYR_CT"/>
</dbReference>
<dbReference type="KEGG" id="por:APT59_18310"/>
<dbReference type="SUPFAM" id="SSF51569">
    <property type="entry name" value="Aldolase"/>
    <property type="match status" value="1"/>
</dbReference>
<reference evidence="6 7" key="1">
    <citation type="submission" date="2016-01" db="EMBL/GenBank/DDBJ databases">
        <title>Annotation of Pseudomonas oryzihabitans USDA-ARS-USMARC-56511.</title>
        <authorList>
            <person name="Harhay G.P."/>
            <person name="Harhay D.M."/>
            <person name="Smith T.P.L."/>
            <person name="Bono J.L."/>
            <person name="Heaton M.P."/>
            <person name="Clawson M.L."/>
            <person name="Chitko-Mckown C.G."/>
            <person name="Capik S.F."/>
            <person name="DeDonder K.D."/>
            <person name="Apley M.D."/>
            <person name="Lubbers B.V."/>
            <person name="White B.J."/>
            <person name="Larson R.L."/>
        </authorList>
    </citation>
    <scope>NUCLEOTIDE SEQUENCE [LARGE SCALE GENOMIC DNA]</scope>
    <source>
        <strain evidence="6 7">USDA-ARS-USMARC-56511</strain>
    </source>
</reference>
<dbReference type="AlphaFoldDB" id="A0A0U4HJT4"/>
<dbReference type="NCBIfam" id="NF002991">
    <property type="entry name" value="PRK03739.1"/>
    <property type="match status" value="1"/>
</dbReference>
<organism evidence="6 7">
    <name type="scientific">Pseudomonas oryzihabitans</name>
    <dbReference type="NCBI Taxonomy" id="47885"/>
    <lineage>
        <taxon>Bacteria</taxon>
        <taxon>Pseudomonadati</taxon>
        <taxon>Pseudomonadota</taxon>
        <taxon>Gammaproteobacteria</taxon>
        <taxon>Pseudomonadales</taxon>
        <taxon>Pseudomonadaceae</taxon>
        <taxon>Pseudomonas</taxon>
    </lineage>
</organism>
<evidence type="ECO:0000313" key="7">
    <source>
        <dbReference type="Proteomes" id="UP000064137"/>
    </source>
</evidence>
<dbReference type="PROSITE" id="PS00815">
    <property type="entry name" value="AIPM_HOMOCIT_SYNTH_1"/>
    <property type="match status" value="1"/>
</dbReference>
<dbReference type="RefSeq" id="WP_059316165.1">
    <property type="nucleotide sequence ID" value="NZ_CP013987.1"/>
</dbReference>
<dbReference type="PROSITE" id="PS50991">
    <property type="entry name" value="PYR_CT"/>
    <property type="match status" value="1"/>
</dbReference>
<proteinExistence type="inferred from homology"/>
<sequence>MLKQPQTKYQAFAAPHLPDRQWPGRQLTQAPRWCSTDLRDGNQALIEPMGLERKRRFFALLVAVGYREIEVAFPAASQTDFAFVRELVTADGLPQDLWLQVMTPARIELIDRTFESLVGAPRAIVHLYNATAPLFRRVVFDQDRAATQAMAVAGTQRVRARCDAQPDTAWTYQYSPETFCFTEADFALEICQAVLEAWQPSAERPLILNLPATVEVATPNVYADQIEGFIRGLGPAPHVTISVHPHNDRGTGVACAELAQLAGATRVEGCLFGNGERTGNVDLVTLALNLYSQGIAPGIDFSRLEEVASVVEACNQLAIHPRHPYGGRLALAAHPERGAALGLIDPADVGLEARLG</sequence>
<accession>A0A0U4HJT4</accession>